<dbReference type="EnsemblMetazoa" id="CapteT209173">
    <property type="protein sequence ID" value="CapteP209173"/>
    <property type="gene ID" value="CapteG209173"/>
</dbReference>
<evidence type="ECO:0000313" key="3">
    <source>
        <dbReference type="EnsemblMetazoa" id="CapteP209173"/>
    </source>
</evidence>
<sequence>MAEKQCFGIPCLPAAASAAAAAEVLAVHSLLGRRAPPSRRVVCEAVEGRWSPPRCPRCSSAFPVAKLSSSKGGGVSESLKRKLKQRLMTVKRLRLEEEERLKNQPPAPPPPPVTVPEPQKKKRRPRRKKPPPAPQPAPAPAVVPAPTPPPPPPQPHTTNISQSFVLSDSEHINNIVNNVVSNAVVTNNILVNAVNNINTSFRLPLSSKKLKTPEPIVIAISCKHAFPWQRVTINMRYTGCGYAAAVLPACQERARY</sequence>
<dbReference type="Proteomes" id="UP000014760">
    <property type="component" value="Unassembled WGS sequence"/>
</dbReference>
<protein>
    <submittedName>
        <fullName evidence="2 3">Uncharacterized protein</fullName>
    </submittedName>
</protein>
<name>R7TD96_CAPTE</name>
<feature type="compositionally biased region" description="Pro residues" evidence="1">
    <location>
        <begin position="131"/>
        <end position="155"/>
    </location>
</feature>
<dbReference type="EMBL" id="AMQN01013758">
    <property type="status" value="NOT_ANNOTATED_CDS"/>
    <property type="molecule type" value="Genomic_DNA"/>
</dbReference>
<reference evidence="2 4" key="2">
    <citation type="journal article" date="2013" name="Nature">
        <title>Insights into bilaterian evolution from three spiralian genomes.</title>
        <authorList>
            <person name="Simakov O."/>
            <person name="Marletaz F."/>
            <person name="Cho S.J."/>
            <person name="Edsinger-Gonzales E."/>
            <person name="Havlak P."/>
            <person name="Hellsten U."/>
            <person name="Kuo D.H."/>
            <person name="Larsson T."/>
            <person name="Lv J."/>
            <person name="Arendt D."/>
            <person name="Savage R."/>
            <person name="Osoegawa K."/>
            <person name="de Jong P."/>
            <person name="Grimwood J."/>
            <person name="Chapman J.A."/>
            <person name="Shapiro H."/>
            <person name="Aerts A."/>
            <person name="Otillar R.P."/>
            <person name="Terry A.Y."/>
            <person name="Boore J.L."/>
            <person name="Grigoriev I.V."/>
            <person name="Lindberg D.R."/>
            <person name="Seaver E.C."/>
            <person name="Weisblat D.A."/>
            <person name="Putnam N.H."/>
            <person name="Rokhsar D.S."/>
        </authorList>
    </citation>
    <scope>NUCLEOTIDE SEQUENCE</scope>
    <source>
        <strain evidence="2 4">I ESC-2004</strain>
    </source>
</reference>
<dbReference type="HOGENOM" id="CLU_1086821_0_0_1"/>
<feature type="compositionally biased region" description="Basic residues" evidence="1">
    <location>
        <begin position="120"/>
        <end position="130"/>
    </location>
</feature>
<reference evidence="4" key="1">
    <citation type="submission" date="2012-12" db="EMBL/GenBank/DDBJ databases">
        <authorList>
            <person name="Hellsten U."/>
            <person name="Grimwood J."/>
            <person name="Chapman J.A."/>
            <person name="Shapiro H."/>
            <person name="Aerts A."/>
            <person name="Otillar R.P."/>
            <person name="Terry A.Y."/>
            <person name="Boore J.L."/>
            <person name="Simakov O."/>
            <person name="Marletaz F."/>
            <person name="Cho S.-J."/>
            <person name="Edsinger-Gonzales E."/>
            <person name="Havlak P."/>
            <person name="Kuo D.-H."/>
            <person name="Larsson T."/>
            <person name="Lv J."/>
            <person name="Arendt D."/>
            <person name="Savage R."/>
            <person name="Osoegawa K."/>
            <person name="de Jong P."/>
            <person name="Lindberg D.R."/>
            <person name="Seaver E.C."/>
            <person name="Weisblat D.A."/>
            <person name="Putnam N.H."/>
            <person name="Grigoriev I.V."/>
            <person name="Rokhsar D.S."/>
        </authorList>
    </citation>
    <scope>NUCLEOTIDE SEQUENCE</scope>
    <source>
        <strain evidence="4">I ESC-2004</strain>
    </source>
</reference>
<gene>
    <name evidence="2" type="ORF">CAPTEDRAFT_209173</name>
</gene>
<feature type="compositionally biased region" description="Pro residues" evidence="1">
    <location>
        <begin position="105"/>
        <end position="115"/>
    </location>
</feature>
<evidence type="ECO:0000256" key="1">
    <source>
        <dbReference type="SAM" id="MobiDB-lite"/>
    </source>
</evidence>
<reference evidence="3" key="3">
    <citation type="submission" date="2015-06" db="UniProtKB">
        <authorList>
            <consortium name="EnsemblMetazoa"/>
        </authorList>
    </citation>
    <scope>IDENTIFICATION</scope>
</reference>
<dbReference type="EMBL" id="KB310467">
    <property type="protein sequence ID" value="ELT91467.1"/>
    <property type="molecule type" value="Genomic_DNA"/>
</dbReference>
<evidence type="ECO:0000313" key="4">
    <source>
        <dbReference type="Proteomes" id="UP000014760"/>
    </source>
</evidence>
<organism evidence="2">
    <name type="scientific">Capitella teleta</name>
    <name type="common">Polychaete worm</name>
    <dbReference type="NCBI Taxonomy" id="283909"/>
    <lineage>
        <taxon>Eukaryota</taxon>
        <taxon>Metazoa</taxon>
        <taxon>Spiralia</taxon>
        <taxon>Lophotrochozoa</taxon>
        <taxon>Annelida</taxon>
        <taxon>Polychaeta</taxon>
        <taxon>Sedentaria</taxon>
        <taxon>Scolecida</taxon>
        <taxon>Capitellidae</taxon>
        <taxon>Capitella</taxon>
    </lineage>
</organism>
<dbReference type="AlphaFoldDB" id="R7TD96"/>
<proteinExistence type="predicted"/>
<evidence type="ECO:0000313" key="2">
    <source>
        <dbReference type="EMBL" id="ELT91467.1"/>
    </source>
</evidence>
<keyword evidence="4" id="KW-1185">Reference proteome</keyword>
<accession>R7TD96</accession>
<feature type="region of interest" description="Disordered" evidence="1">
    <location>
        <begin position="95"/>
        <end position="160"/>
    </location>
</feature>